<evidence type="ECO:0000256" key="2">
    <source>
        <dbReference type="ARBA" id="ARBA00012438"/>
    </source>
</evidence>
<keyword evidence="5 11" id="KW-0597">Phosphoprotein</keyword>
<dbReference type="Gene3D" id="3.30.70.1110">
    <property type="entry name" value="Histidine kinase CheA-like, P2 response regulator-binding domain"/>
    <property type="match status" value="1"/>
</dbReference>
<feature type="modified residue" description="Phosphohistidine" evidence="11">
    <location>
        <position position="46"/>
    </location>
</feature>
<comment type="catalytic activity">
    <reaction evidence="1">
        <text>ATP + protein L-histidine = ADP + protein N-phospho-L-histidine.</text>
        <dbReference type="EC" id="2.7.13.3"/>
    </reaction>
</comment>
<dbReference type="Pfam" id="PF02518">
    <property type="entry name" value="HATPase_c"/>
    <property type="match status" value="1"/>
</dbReference>
<proteinExistence type="predicted"/>
<evidence type="ECO:0000313" key="17">
    <source>
        <dbReference type="Proteomes" id="UP000830167"/>
    </source>
</evidence>
<protein>
    <recommendedName>
        <fullName evidence="3">Chemotaxis protein CheA</fullName>
        <ecNumber evidence="2">2.7.13.3</ecNumber>
    </recommendedName>
</protein>
<dbReference type="SUPFAM" id="SSF50341">
    <property type="entry name" value="CheW-like"/>
    <property type="match status" value="1"/>
</dbReference>
<keyword evidence="17" id="KW-1185">Reference proteome</keyword>
<dbReference type="Pfam" id="PF01584">
    <property type="entry name" value="CheW"/>
    <property type="match status" value="1"/>
</dbReference>
<evidence type="ECO:0000256" key="11">
    <source>
        <dbReference type="PROSITE-ProRule" id="PRU00110"/>
    </source>
</evidence>
<dbReference type="SMART" id="SM00260">
    <property type="entry name" value="CheW"/>
    <property type="match status" value="1"/>
</dbReference>
<evidence type="ECO:0000256" key="1">
    <source>
        <dbReference type="ARBA" id="ARBA00000085"/>
    </source>
</evidence>
<dbReference type="CDD" id="cd00731">
    <property type="entry name" value="CheA_reg"/>
    <property type="match status" value="1"/>
</dbReference>
<keyword evidence="9" id="KW-0067">ATP-binding</keyword>
<feature type="domain" description="CheW-like" evidence="14">
    <location>
        <begin position="589"/>
        <end position="720"/>
    </location>
</feature>
<evidence type="ECO:0000256" key="10">
    <source>
        <dbReference type="ARBA" id="ARBA00023012"/>
    </source>
</evidence>
<dbReference type="CDD" id="cd16916">
    <property type="entry name" value="HATPase_CheA-like"/>
    <property type="match status" value="1"/>
</dbReference>
<dbReference type="PANTHER" id="PTHR43395">
    <property type="entry name" value="SENSOR HISTIDINE KINASE CHEA"/>
    <property type="match status" value="1"/>
</dbReference>
<evidence type="ECO:0000259" key="14">
    <source>
        <dbReference type="PROSITE" id="PS50851"/>
    </source>
</evidence>
<dbReference type="CDD" id="cd00088">
    <property type="entry name" value="HPT"/>
    <property type="match status" value="1"/>
</dbReference>
<dbReference type="SMART" id="SM00073">
    <property type="entry name" value="HPT"/>
    <property type="match status" value="1"/>
</dbReference>
<feature type="region of interest" description="Disordered" evidence="12">
    <location>
        <begin position="270"/>
        <end position="341"/>
    </location>
</feature>
<evidence type="ECO:0000256" key="12">
    <source>
        <dbReference type="SAM" id="MobiDB-lite"/>
    </source>
</evidence>
<dbReference type="Pfam" id="PF02895">
    <property type="entry name" value="H-kinase_dim"/>
    <property type="match status" value="1"/>
</dbReference>
<evidence type="ECO:0000256" key="8">
    <source>
        <dbReference type="ARBA" id="ARBA00022777"/>
    </source>
</evidence>
<gene>
    <name evidence="16" type="ORF">LSG31_15915</name>
</gene>
<dbReference type="InterPro" id="IPR004105">
    <property type="entry name" value="CheA-like_dim"/>
</dbReference>
<dbReference type="Pfam" id="PF01627">
    <property type="entry name" value="Hpt"/>
    <property type="match status" value="1"/>
</dbReference>
<dbReference type="InterPro" id="IPR051315">
    <property type="entry name" value="Bact_Chemotaxis_CheA"/>
</dbReference>
<dbReference type="SUPFAM" id="SSF47384">
    <property type="entry name" value="Homodimeric domain of signal transducing histidine kinase"/>
    <property type="match status" value="1"/>
</dbReference>
<evidence type="ECO:0000313" key="16">
    <source>
        <dbReference type="EMBL" id="UOF89376.1"/>
    </source>
</evidence>
<dbReference type="Proteomes" id="UP000830167">
    <property type="component" value="Chromosome"/>
</dbReference>
<name>A0ABY4CJF2_9BACL</name>
<dbReference type="InterPro" id="IPR037006">
    <property type="entry name" value="CheA-like_homodim_sf"/>
</dbReference>
<evidence type="ECO:0000256" key="6">
    <source>
        <dbReference type="ARBA" id="ARBA00022679"/>
    </source>
</evidence>
<feature type="compositionally biased region" description="Polar residues" evidence="12">
    <location>
        <begin position="294"/>
        <end position="310"/>
    </location>
</feature>
<dbReference type="Gene3D" id="2.30.30.40">
    <property type="entry name" value="SH3 Domains"/>
    <property type="match status" value="1"/>
</dbReference>
<dbReference type="SMART" id="SM01231">
    <property type="entry name" value="H-kinase_dim"/>
    <property type="match status" value="1"/>
</dbReference>
<dbReference type="PANTHER" id="PTHR43395:SF1">
    <property type="entry name" value="CHEMOTAXIS PROTEIN CHEA"/>
    <property type="match status" value="1"/>
</dbReference>
<evidence type="ECO:0000256" key="4">
    <source>
        <dbReference type="ARBA" id="ARBA00022500"/>
    </source>
</evidence>
<dbReference type="SUPFAM" id="SSF55052">
    <property type="entry name" value="CheY-binding domain of CheA"/>
    <property type="match status" value="1"/>
</dbReference>
<dbReference type="PROSITE" id="PS50894">
    <property type="entry name" value="HPT"/>
    <property type="match status" value="1"/>
</dbReference>
<dbReference type="InterPro" id="IPR003594">
    <property type="entry name" value="HATPase_dom"/>
</dbReference>
<dbReference type="InterPro" id="IPR005467">
    <property type="entry name" value="His_kinase_dom"/>
</dbReference>
<dbReference type="Pfam" id="PF07194">
    <property type="entry name" value="P2"/>
    <property type="match status" value="1"/>
</dbReference>
<dbReference type="SUPFAM" id="SSF47226">
    <property type="entry name" value="Histidine-containing phosphotransfer domain, HPT domain"/>
    <property type="match status" value="1"/>
</dbReference>
<evidence type="ECO:0000256" key="9">
    <source>
        <dbReference type="ARBA" id="ARBA00022840"/>
    </source>
</evidence>
<keyword evidence="4" id="KW-0145">Chemotaxis</keyword>
<dbReference type="InterPro" id="IPR036061">
    <property type="entry name" value="CheW-like_dom_sf"/>
</dbReference>
<dbReference type="SUPFAM" id="SSF55874">
    <property type="entry name" value="ATPase domain of HSP90 chaperone/DNA topoisomerase II/histidine kinase"/>
    <property type="match status" value="1"/>
</dbReference>
<dbReference type="Gene3D" id="1.20.120.160">
    <property type="entry name" value="HPT domain"/>
    <property type="match status" value="1"/>
</dbReference>
<dbReference type="InterPro" id="IPR004358">
    <property type="entry name" value="Sig_transdc_His_kin-like_C"/>
</dbReference>
<feature type="compositionally biased region" description="Polar residues" evidence="12">
    <location>
        <begin position="270"/>
        <end position="280"/>
    </location>
</feature>
<feature type="domain" description="Histidine kinase" evidence="13">
    <location>
        <begin position="330"/>
        <end position="587"/>
    </location>
</feature>
<dbReference type="RefSeq" id="WP_347436063.1">
    <property type="nucleotide sequence ID" value="NZ_CP089291.1"/>
</dbReference>
<dbReference type="PROSITE" id="PS50851">
    <property type="entry name" value="CHEW"/>
    <property type="match status" value="1"/>
</dbReference>
<evidence type="ECO:0000259" key="15">
    <source>
        <dbReference type="PROSITE" id="PS50894"/>
    </source>
</evidence>
<dbReference type="InterPro" id="IPR037052">
    <property type="entry name" value="CheA-like_P2_sf"/>
</dbReference>
<feature type="domain" description="HPt" evidence="15">
    <location>
        <begin position="1"/>
        <end position="103"/>
    </location>
</feature>
<reference evidence="16" key="1">
    <citation type="submission" date="2021-12" db="EMBL/GenBank/DDBJ databases">
        <title>Alicyclobacillaceae gen. nov., sp. nov., isolated from chalcocite enrichment system.</title>
        <authorList>
            <person name="Jiang Z."/>
        </authorList>
    </citation>
    <scope>NUCLEOTIDE SEQUENCE</scope>
    <source>
        <strain evidence="16">MYW30-H2</strain>
    </source>
</reference>
<dbReference type="InterPro" id="IPR036641">
    <property type="entry name" value="HPT_dom_sf"/>
</dbReference>
<evidence type="ECO:0000256" key="7">
    <source>
        <dbReference type="ARBA" id="ARBA00022741"/>
    </source>
</evidence>
<dbReference type="Gene3D" id="1.10.287.560">
    <property type="entry name" value="Histidine kinase CheA-like, homodimeric domain"/>
    <property type="match status" value="1"/>
</dbReference>
<dbReference type="PROSITE" id="PS50109">
    <property type="entry name" value="HIS_KIN"/>
    <property type="match status" value="1"/>
</dbReference>
<dbReference type="Gene3D" id="3.30.565.10">
    <property type="entry name" value="Histidine kinase-like ATPase, C-terminal domain"/>
    <property type="match status" value="1"/>
</dbReference>
<dbReference type="PRINTS" id="PR00344">
    <property type="entry name" value="BCTRLSENSOR"/>
</dbReference>
<evidence type="ECO:0000259" key="13">
    <source>
        <dbReference type="PROSITE" id="PS50109"/>
    </source>
</evidence>
<dbReference type="InterPro" id="IPR036097">
    <property type="entry name" value="HisK_dim/P_sf"/>
</dbReference>
<evidence type="ECO:0000256" key="3">
    <source>
        <dbReference type="ARBA" id="ARBA00021495"/>
    </source>
</evidence>
<dbReference type="InterPro" id="IPR035891">
    <property type="entry name" value="CheY-binding_CheA"/>
</dbReference>
<dbReference type="EMBL" id="CP089291">
    <property type="protein sequence ID" value="UOF89376.1"/>
    <property type="molecule type" value="Genomic_DNA"/>
</dbReference>
<keyword evidence="7" id="KW-0547">Nucleotide-binding</keyword>
<accession>A0ABY4CJF2</accession>
<keyword evidence="10" id="KW-0902">Two-component regulatory system</keyword>
<dbReference type="InterPro" id="IPR010808">
    <property type="entry name" value="CheA_P2-bd"/>
</dbReference>
<dbReference type="InterPro" id="IPR002545">
    <property type="entry name" value="CheW-lke_dom"/>
</dbReference>
<dbReference type="InterPro" id="IPR036890">
    <property type="entry name" value="HATPase_C_sf"/>
</dbReference>
<organism evidence="16 17">
    <name type="scientific">Fodinisporobacter ferrooxydans</name>
    <dbReference type="NCBI Taxonomy" id="2901836"/>
    <lineage>
        <taxon>Bacteria</taxon>
        <taxon>Bacillati</taxon>
        <taxon>Bacillota</taxon>
        <taxon>Bacilli</taxon>
        <taxon>Bacillales</taxon>
        <taxon>Alicyclobacillaceae</taxon>
        <taxon>Fodinisporobacter</taxon>
    </lineage>
</organism>
<dbReference type="SMART" id="SM00387">
    <property type="entry name" value="HATPase_c"/>
    <property type="match status" value="1"/>
</dbReference>
<evidence type="ECO:0000256" key="5">
    <source>
        <dbReference type="ARBA" id="ARBA00022553"/>
    </source>
</evidence>
<keyword evidence="6" id="KW-0808">Transferase</keyword>
<sequence>MDMNQYLSMFIDESREHLQSLNDELLNLEQSPDSLDTIQVIFRSAHTLKGMAATMGFEQMAHLTHEMENALDLMRNEKLNVTTGVMDILFTCVDLLEAQLSSIIERGSDTDIDISQQVELLRALVAGKPMTEAQQLAAAEAAAATATVAPVAGSADAADQTDFLLNQYEQAVIGQAVEKGFTAYIVTVTLSPQCMLRAARAYMVVDAYEQIGELLRAEPSVEDLEQENFEFDFRLLLMTTESSESIQAVGLRISEVASIDVAELTNIGTATSQLTPSKQGEQPGPNPTEYAKSTDANSTFVQSPGANQGNAADDVPETGKSAKPNSGTNVVQHGHKTASKSVRVDTERLDTLLNLFSELVIDRTRLEKISRDMNHPELIETVEHMSRISSDLQNLVMTIRMVPVETVFNRFPRMVRDLAKELGKKVDFNITGAETELDRTVVDEIGDPLVHMLRNALDHGLEAPEKRMQNGKPETGTIHLHAYQSGNHVFIEITDDGNGIDRSKIVKKAVERGLVTQVKADSLSDEEVFLFMFQSGFSTAEKISDVSGRGVGLDVVKNKIESLGGRVIVKSQLGKGTSFIIQLPLTLSIIQAMLVKIYDETYAIPLSSIIETAMIKKSDIKTVHRQAVIDFRGHVVPLISLSRFFQISETEQWSEQERNVVVVRKGERLAALEVHQFIGQQEIVLKSLGKYLSHVFAISGATILGDGQVALIIDCNAIIS</sequence>
<keyword evidence="8" id="KW-0418">Kinase</keyword>
<dbReference type="EC" id="2.7.13.3" evidence="2"/>
<dbReference type="InterPro" id="IPR008207">
    <property type="entry name" value="Sig_transdc_His_kin_Hpt_dom"/>
</dbReference>